<protein>
    <recommendedName>
        <fullName evidence="11">AI-2E family transporter</fullName>
    </recommendedName>
</protein>
<feature type="transmembrane region" description="Helical" evidence="8">
    <location>
        <begin position="65"/>
        <end position="90"/>
    </location>
</feature>
<feature type="transmembrane region" description="Helical" evidence="8">
    <location>
        <begin position="274"/>
        <end position="292"/>
    </location>
</feature>
<dbReference type="EMBL" id="MFAQ01000044">
    <property type="protein sequence ID" value="OGD81423.1"/>
    <property type="molecule type" value="Genomic_DNA"/>
</dbReference>
<dbReference type="InterPro" id="IPR002549">
    <property type="entry name" value="AI-2E-like"/>
</dbReference>
<evidence type="ECO:0000256" key="8">
    <source>
        <dbReference type="SAM" id="Phobius"/>
    </source>
</evidence>
<evidence type="ECO:0000256" key="5">
    <source>
        <dbReference type="ARBA" id="ARBA00022692"/>
    </source>
</evidence>
<evidence type="ECO:0000256" key="6">
    <source>
        <dbReference type="ARBA" id="ARBA00022989"/>
    </source>
</evidence>
<accession>A0A1F5FP78</accession>
<comment type="subcellular location">
    <subcellularLocation>
        <location evidence="1">Cell membrane</location>
        <topology evidence="1">Multi-pass membrane protein</topology>
    </subcellularLocation>
</comment>
<keyword evidence="6 8" id="KW-1133">Transmembrane helix</keyword>
<evidence type="ECO:0000256" key="1">
    <source>
        <dbReference type="ARBA" id="ARBA00004651"/>
    </source>
</evidence>
<comment type="similarity">
    <text evidence="2">Belongs to the autoinducer-2 exporter (AI-2E) (TC 2.A.86) family.</text>
</comment>
<keyword evidence="7 8" id="KW-0472">Membrane</keyword>
<proteinExistence type="inferred from homology"/>
<feature type="transmembrane region" description="Helical" evidence="8">
    <location>
        <begin position="234"/>
        <end position="262"/>
    </location>
</feature>
<evidence type="ECO:0008006" key="11">
    <source>
        <dbReference type="Google" id="ProtNLM"/>
    </source>
</evidence>
<comment type="caution">
    <text evidence="9">The sequence shown here is derived from an EMBL/GenBank/DDBJ whole genome shotgun (WGS) entry which is preliminary data.</text>
</comment>
<dbReference type="GO" id="GO:0055085">
    <property type="term" value="P:transmembrane transport"/>
    <property type="evidence" value="ECO:0007669"/>
    <property type="project" value="TreeGrafter"/>
</dbReference>
<gene>
    <name evidence="9" type="ORF">A2572_01645</name>
</gene>
<feature type="transmembrane region" description="Helical" evidence="8">
    <location>
        <begin position="7"/>
        <end position="29"/>
    </location>
</feature>
<evidence type="ECO:0000256" key="3">
    <source>
        <dbReference type="ARBA" id="ARBA00022448"/>
    </source>
</evidence>
<feature type="transmembrane region" description="Helical" evidence="8">
    <location>
        <begin position="131"/>
        <end position="153"/>
    </location>
</feature>
<reference evidence="9 10" key="1">
    <citation type="journal article" date="2016" name="Nat. Commun.">
        <title>Thousands of microbial genomes shed light on interconnected biogeochemical processes in an aquifer system.</title>
        <authorList>
            <person name="Anantharaman K."/>
            <person name="Brown C.T."/>
            <person name="Hug L.A."/>
            <person name="Sharon I."/>
            <person name="Castelle C.J."/>
            <person name="Probst A.J."/>
            <person name="Thomas B.C."/>
            <person name="Singh A."/>
            <person name="Wilkins M.J."/>
            <person name="Karaoz U."/>
            <person name="Brodie E.L."/>
            <person name="Williams K.H."/>
            <person name="Hubbard S.S."/>
            <person name="Banfield J.F."/>
        </authorList>
    </citation>
    <scope>NUCLEOTIDE SEQUENCE [LARGE SCALE GENOMIC DNA]</scope>
</reference>
<dbReference type="GO" id="GO:0005886">
    <property type="term" value="C:plasma membrane"/>
    <property type="evidence" value="ECO:0007669"/>
    <property type="project" value="UniProtKB-SubCell"/>
</dbReference>
<dbReference type="AlphaFoldDB" id="A0A1F5FP78"/>
<feature type="transmembrane region" description="Helical" evidence="8">
    <location>
        <begin position="298"/>
        <end position="316"/>
    </location>
</feature>
<organism evidence="9 10">
    <name type="scientific">Candidatus Collierbacteria bacterium RIFOXYD1_FULL_40_9</name>
    <dbReference type="NCBI Taxonomy" id="1817731"/>
    <lineage>
        <taxon>Bacteria</taxon>
        <taxon>Candidatus Collieribacteriota</taxon>
    </lineage>
</organism>
<dbReference type="Proteomes" id="UP000179237">
    <property type="component" value="Unassembled WGS sequence"/>
</dbReference>
<keyword evidence="3" id="KW-0813">Transport</keyword>
<keyword evidence="5 8" id="KW-0812">Transmembrane</keyword>
<name>A0A1F5FP78_9BACT</name>
<feature type="transmembrane region" description="Helical" evidence="8">
    <location>
        <begin position="193"/>
        <end position="214"/>
    </location>
</feature>
<sequence length="331" mass="36209">MKIAKRISIDISVSSIFWILSALGLVYLLFMLSDILILTVTALLIALSVTPTIDRLEKYKINRSLAAAIILFVLFFVLVLFGISVVTPVIEQTEVFLNKLPNIVETVSPIKIDLNSFSGQLAEVPSRVVNFALGTFSGLFNAFTTVVLSFYLIQEIKKLPQYIASLFPDKKTVYTKLADSLQFQISLWVRGQLLLMLIVGVLSYFAYLIIGLPYALPLAFIAGMLELIPNIGPIIASVPAIFVGLSMSPLHGLAALIVSLVVQQLENNFIVPKIMQKAAGLSPVITILAVMIGFKLGGALLAILSIPLVLVIRVVYSHVRLNNNTKLPEID</sequence>
<evidence type="ECO:0000256" key="7">
    <source>
        <dbReference type="ARBA" id="ARBA00023136"/>
    </source>
</evidence>
<keyword evidence="4" id="KW-1003">Cell membrane</keyword>
<dbReference type="PANTHER" id="PTHR21716">
    <property type="entry name" value="TRANSMEMBRANE PROTEIN"/>
    <property type="match status" value="1"/>
</dbReference>
<evidence type="ECO:0000256" key="2">
    <source>
        <dbReference type="ARBA" id="ARBA00009773"/>
    </source>
</evidence>
<dbReference type="Pfam" id="PF01594">
    <property type="entry name" value="AI-2E_transport"/>
    <property type="match status" value="1"/>
</dbReference>
<feature type="transmembrane region" description="Helical" evidence="8">
    <location>
        <begin position="35"/>
        <end position="53"/>
    </location>
</feature>
<evidence type="ECO:0000313" key="9">
    <source>
        <dbReference type="EMBL" id="OGD81423.1"/>
    </source>
</evidence>
<evidence type="ECO:0000313" key="10">
    <source>
        <dbReference type="Proteomes" id="UP000179237"/>
    </source>
</evidence>
<dbReference type="PANTHER" id="PTHR21716:SF53">
    <property type="entry name" value="PERMEASE PERM-RELATED"/>
    <property type="match status" value="1"/>
</dbReference>
<evidence type="ECO:0000256" key="4">
    <source>
        <dbReference type="ARBA" id="ARBA00022475"/>
    </source>
</evidence>